<sequence length="530" mass="60487">MPPKIGELTCLKSLSTFIVGSKEGYRLAEIRDLELAGELHIKGLKKIASALDARDANLIGKKDLQYLRLSWNWSVEKEPLAINAQQVLEALQPHSNLKSLTIECYLGAQFPNWIANISSLVFLQLYNCENCLKLPPLGKLPYLRSLEIDGMKYVQYIDDEPYDDLEQRAFMSLETIKIGQLPILKSFFKEERVDMFPCLSKLSIFACPKLRLPCLPSVKDLDISECIEELLRSISNCYNLTSLKLEYSEDLTSFPEGMMRNLSCLEILNIYRFIKLKVLPIELVNLVALAELRIESCPELESFPEKFLEGLCSLRTLNIIYCKKFRSMSEGVRHLALLERLEIRGCSNLEALPDGMNHLNRLLTLTIDGSYHPNSIVPRGLEHICCLRSLKLCHLHAVTSLPDSLGELTTLQSLHIEDCPKLITVPSSFQHLTNLQNVVIAYCPELEKQCKEETWDVLRAWKDNRDSWFYLIQANSGRLERSQTIVDGVIQKAVEKLQLRHKEHILMPMEKARSEVSLESKKQLTLTPIG</sequence>
<reference evidence="1 2" key="1">
    <citation type="journal article" date="2022" name="DNA Res.">
        <title>Chromosomal-level genome assembly of the orchid tree Bauhinia variegata (Leguminosae; Cercidoideae) supports the allotetraploid origin hypothesis of Bauhinia.</title>
        <authorList>
            <person name="Zhong Y."/>
            <person name="Chen Y."/>
            <person name="Zheng D."/>
            <person name="Pang J."/>
            <person name="Liu Y."/>
            <person name="Luo S."/>
            <person name="Meng S."/>
            <person name="Qian L."/>
            <person name="Wei D."/>
            <person name="Dai S."/>
            <person name="Zhou R."/>
        </authorList>
    </citation>
    <scope>NUCLEOTIDE SEQUENCE [LARGE SCALE GENOMIC DNA]</scope>
    <source>
        <strain evidence="1">BV-YZ2020</strain>
    </source>
</reference>
<name>A0ACB9KSG8_BAUVA</name>
<evidence type="ECO:0000313" key="1">
    <source>
        <dbReference type="EMBL" id="KAI4299983.1"/>
    </source>
</evidence>
<evidence type="ECO:0000313" key="2">
    <source>
        <dbReference type="Proteomes" id="UP000828941"/>
    </source>
</evidence>
<accession>A0ACB9KSG8</accession>
<comment type="caution">
    <text evidence="1">The sequence shown here is derived from an EMBL/GenBank/DDBJ whole genome shotgun (WGS) entry which is preliminary data.</text>
</comment>
<gene>
    <name evidence="1" type="ORF">L6164_033403</name>
</gene>
<dbReference type="EMBL" id="CM039438">
    <property type="protein sequence ID" value="KAI4299983.1"/>
    <property type="molecule type" value="Genomic_DNA"/>
</dbReference>
<proteinExistence type="predicted"/>
<organism evidence="1 2">
    <name type="scientific">Bauhinia variegata</name>
    <name type="common">Purple orchid tree</name>
    <name type="synonym">Phanera variegata</name>
    <dbReference type="NCBI Taxonomy" id="167791"/>
    <lineage>
        <taxon>Eukaryota</taxon>
        <taxon>Viridiplantae</taxon>
        <taxon>Streptophyta</taxon>
        <taxon>Embryophyta</taxon>
        <taxon>Tracheophyta</taxon>
        <taxon>Spermatophyta</taxon>
        <taxon>Magnoliopsida</taxon>
        <taxon>eudicotyledons</taxon>
        <taxon>Gunneridae</taxon>
        <taxon>Pentapetalae</taxon>
        <taxon>rosids</taxon>
        <taxon>fabids</taxon>
        <taxon>Fabales</taxon>
        <taxon>Fabaceae</taxon>
        <taxon>Cercidoideae</taxon>
        <taxon>Cercideae</taxon>
        <taxon>Bauhiniinae</taxon>
        <taxon>Bauhinia</taxon>
    </lineage>
</organism>
<dbReference type="Proteomes" id="UP000828941">
    <property type="component" value="Chromosome 13"/>
</dbReference>
<protein>
    <submittedName>
        <fullName evidence="1">Uncharacterized protein</fullName>
    </submittedName>
</protein>
<keyword evidence="2" id="KW-1185">Reference proteome</keyword>